<evidence type="ECO:0000313" key="4">
    <source>
        <dbReference type="Proteomes" id="UP000246121"/>
    </source>
</evidence>
<keyword evidence="1" id="KW-0175">Coiled coil</keyword>
<dbReference type="VEuPathDB" id="TriTrypDB:TcCL_NonESM10835"/>
<reference evidence="3 4" key="1">
    <citation type="journal article" date="2018" name="Microb. Genom.">
        <title>Expanding an expanded genome: long-read sequencing of Trypanosoma cruzi.</title>
        <authorList>
            <person name="Berna L."/>
            <person name="Rodriguez M."/>
            <person name="Chiribao M.L."/>
            <person name="Parodi-Talice A."/>
            <person name="Pita S."/>
            <person name="Rijo G."/>
            <person name="Alvarez-Valin F."/>
            <person name="Robello C."/>
        </authorList>
    </citation>
    <scope>NUCLEOTIDE SEQUENCE [LARGE SCALE GENOMIC DNA]</scope>
    <source>
        <strain evidence="3 4">Dm28c</strain>
    </source>
</reference>
<dbReference type="VEuPathDB" id="TriTrypDB:TcG_07565"/>
<comment type="caution">
    <text evidence="3">The sequence shown here is derived from an EMBL/GenBank/DDBJ whole genome shotgun (WGS) entry which is preliminary data.</text>
</comment>
<evidence type="ECO:0000256" key="1">
    <source>
        <dbReference type="SAM" id="Coils"/>
    </source>
</evidence>
<name>A0A2V2VSG1_TRYCR</name>
<dbReference type="VEuPathDB" id="TriTrypDB:TcCLB.507041.80"/>
<dbReference type="VEuPathDB" id="TriTrypDB:C3747_94g184"/>
<feature type="region of interest" description="Disordered" evidence="2">
    <location>
        <begin position="425"/>
        <end position="461"/>
    </location>
</feature>
<accession>A0A2V2VSG1</accession>
<dbReference type="EMBL" id="PRFA01000009">
    <property type="protein sequence ID" value="PWU99379.1"/>
    <property type="molecule type" value="Genomic_DNA"/>
</dbReference>
<dbReference type="Proteomes" id="UP000246121">
    <property type="component" value="Unassembled WGS sequence"/>
</dbReference>
<dbReference type="VEuPathDB" id="TriTrypDB:Tc_MARK_9502"/>
<evidence type="ECO:0000313" key="3">
    <source>
        <dbReference type="EMBL" id="PWU99379.1"/>
    </source>
</evidence>
<dbReference type="VEuPathDB" id="TriTrypDB:ECC02_006974"/>
<evidence type="ECO:0000256" key="2">
    <source>
        <dbReference type="SAM" id="MobiDB-lite"/>
    </source>
</evidence>
<dbReference type="VEuPathDB" id="TriTrypDB:BCY84_10228"/>
<dbReference type="VEuPathDB" id="TriTrypDB:TcBrA4_0101900"/>
<organism evidence="3 4">
    <name type="scientific">Trypanosoma cruzi</name>
    <dbReference type="NCBI Taxonomy" id="5693"/>
    <lineage>
        <taxon>Eukaryota</taxon>
        <taxon>Discoba</taxon>
        <taxon>Euglenozoa</taxon>
        <taxon>Kinetoplastea</taxon>
        <taxon>Metakinetoplastina</taxon>
        <taxon>Trypanosomatida</taxon>
        <taxon>Trypanosomatidae</taxon>
        <taxon>Trypanosoma</taxon>
        <taxon>Schizotrypanum</taxon>
    </lineage>
</organism>
<gene>
    <name evidence="3" type="ORF">C4B63_9g414</name>
</gene>
<feature type="coiled-coil region" evidence="1">
    <location>
        <begin position="339"/>
        <end position="366"/>
    </location>
</feature>
<dbReference type="VEuPathDB" id="TriTrypDB:C4B63_9g414"/>
<proteinExistence type="predicted"/>
<sequence>MSLSLSELPPIPSMLVQAFPLEAYLRNLNNKLSDNLNAVQRSLVELQEGVKSCETLFTNVRQFLRKQVLLELQESIAEGGGEMPEGFSTELLLPEFLRDPQTVAAEGSCASFGSLSGYEGGQVDSELRKMYSFKKKLDMERLERIRGREEREKKARQQSEEARKRLEQMCEGLELSQKQYMEELERLTLWLRPSPVEDDEDEAVSSGVGSAGRSGAGRDNRELQEVMRGAPLLVEFRRLILRDVMDRLGELKDEQSMTMGNIMASLKEEMRKELCRNLNGTADGRVGPEGGSRGEAVCRLKGFDQNYVQRGEVVATLQEKADRATVAQKADEVYVHDLEKRLLERMEDLEERMTIYEAERTEFRRILRSLVDVHRRGEDVHNSDIHRDRDAANNGRDDGATRRARALPNFVVLDEAIEPQRARECESLAAEEPRAPRRARQRTDLTTSRASARVQEKNRSPCGVVERKVEMGGKAVGLTANQEAYANYVTNELNRRVVESLPPLPYERGR</sequence>
<dbReference type="VEuPathDB" id="TriTrypDB:TCDM_12173"/>
<dbReference type="VEuPathDB" id="TriTrypDB:TcCLB.510973.9"/>
<feature type="coiled-coil region" evidence="1">
    <location>
        <begin position="145"/>
        <end position="183"/>
    </location>
</feature>
<dbReference type="VEuPathDB" id="TriTrypDB:TCSYLVIO_000410"/>
<dbReference type="VEuPathDB" id="TriTrypDB:TcG_07564"/>
<feature type="compositionally biased region" description="Basic and acidic residues" evidence="2">
    <location>
        <begin position="425"/>
        <end position="435"/>
    </location>
</feature>
<dbReference type="AlphaFoldDB" id="A0A2V2VSG1"/>
<dbReference type="VEuPathDB" id="TriTrypDB:TCSYLVIO_000409"/>
<protein>
    <submittedName>
        <fullName evidence="3">Uncharacterized protein</fullName>
    </submittedName>
</protein>
<feature type="region of interest" description="Disordered" evidence="2">
    <location>
        <begin position="196"/>
        <end position="219"/>
    </location>
</feature>
<dbReference type="VEuPathDB" id="TriTrypDB:TcYC6_0078060"/>